<feature type="transmembrane region" description="Helical" evidence="7">
    <location>
        <begin position="58"/>
        <end position="77"/>
    </location>
</feature>
<dbReference type="AlphaFoldDB" id="A0A2L2XHA2"/>
<evidence type="ECO:0000313" key="8">
    <source>
        <dbReference type="EMBL" id="GBF35364.1"/>
    </source>
</evidence>
<dbReference type="SUPFAM" id="SSF103481">
    <property type="entry name" value="Multidrug resistance efflux transporter EmrE"/>
    <property type="match status" value="1"/>
</dbReference>
<feature type="transmembrane region" description="Helical" evidence="7">
    <location>
        <begin position="111"/>
        <end position="128"/>
    </location>
</feature>
<dbReference type="OrthoDB" id="517481at2"/>
<feature type="transmembrane region" description="Helical" evidence="7">
    <location>
        <begin position="12"/>
        <end position="30"/>
    </location>
</feature>
<sequence length="131" mass="14010">MRSIDAGPGMKIYFVLALAILLNAGANILIKIAMQKSPILIEQGTVFSSLLQAVKNPWLLLGVSCFGLALVAYSAVLSKINLSIAYPVMTGAGFLIVFIVSALYLKEQLTHQHIMGALLILAGVWLLAGRN</sequence>
<dbReference type="SMR" id="A0A2L2XHA2"/>
<feature type="transmembrane region" description="Helical" evidence="7">
    <location>
        <begin position="84"/>
        <end position="105"/>
    </location>
</feature>
<proteinExistence type="inferred from homology"/>
<dbReference type="PANTHER" id="PTHR30561:SF9">
    <property type="entry name" value="4-AMINO-4-DEOXY-L-ARABINOSE-PHOSPHOUNDECAPRENOL FLIPPASE SUBUNIT ARNF-RELATED"/>
    <property type="match status" value="1"/>
</dbReference>
<keyword evidence="2" id="KW-1003">Cell membrane</keyword>
<comment type="subcellular location">
    <subcellularLocation>
        <location evidence="1 6">Cell membrane</location>
        <topology evidence="1 6">Multi-pass membrane protein</topology>
    </subcellularLocation>
</comment>
<organism evidence="8 9">
    <name type="scientific">Desulfocucumis palustris</name>
    <dbReference type="NCBI Taxonomy" id="1898651"/>
    <lineage>
        <taxon>Bacteria</taxon>
        <taxon>Bacillati</taxon>
        <taxon>Bacillota</taxon>
        <taxon>Clostridia</taxon>
        <taxon>Eubacteriales</taxon>
        <taxon>Desulfocucumaceae</taxon>
        <taxon>Desulfocucumis</taxon>
    </lineage>
</organism>
<reference evidence="9" key="1">
    <citation type="submission" date="2018-02" db="EMBL/GenBank/DDBJ databases">
        <title>Genome sequence of Desulfocucumis palustris strain NAW-5.</title>
        <authorList>
            <person name="Watanabe M."/>
            <person name="Kojima H."/>
            <person name="Fukui M."/>
        </authorList>
    </citation>
    <scope>NUCLEOTIDE SEQUENCE [LARGE SCALE GENOMIC DNA]</scope>
    <source>
        <strain evidence="9">NAW-5</strain>
    </source>
</reference>
<comment type="caution">
    <text evidence="8">The sequence shown here is derived from an EMBL/GenBank/DDBJ whole genome shotgun (WGS) entry which is preliminary data.</text>
</comment>
<keyword evidence="9" id="KW-1185">Reference proteome</keyword>
<keyword evidence="3 6" id="KW-0812">Transmembrane</keyword>
<dbReference type="GO" id="GO:0005886">
    <property type="term" value="C:plasma membrane"/>
    <property type="evidence" value="ECO:0007669"/>
    <property type="project" value="UniProtKB-SubCell"/>
</dbReference>
<dbReference type="Proteomes" id="UP000239549">
    <property type="component" value="Unassembled WGS sequence"/>
</dbReference>
<keyword evidence="4 7" id="KW-1133">Transmembrane helix</keyword>
<dbReference type="PANTHER" id="PTHR30561">
    <property type="entry name" value="SMR FAMILY PROTON-DEPENDENT DRUG EFFLUX TRANSPORTER SUGE"/>
    <property type="match status" value="1"/>
</dbReference>
<evidence type="ECO:0000256" key="3">
    <source>
        <dbReference type="ARBA" id="ARBA00022692"/>
    </source>
</evidence>
<evidence type="ECO:0000256" key="5">
    <source>
        <dbReference type="ARBA" id="ARBA00023136"/>
    </source>
</evidence>
<dbReference type="RefSeq" id="WP_104373439.1">
    <property type="nucleotide sequence ID" value="NZ_BFAV01000159.1"/>
</dbReference>
<evidence type="ECO:0000256" key="6">
    <source>
        <dbReference type="RuleBase" id="RU003942"/>
    </source>
</evidence>
<dbReference type="GO" id="GO:0022857">
    <property type="term" value="F:transmembrane transporter activity"/>
    <property type="evidence" value="ECO:0007669"/>
    <property type="project" value="InterPro"/>
</dbReference>
<dbReference type="InterPro" id="IPR037185">
    <property type="entry name" value="EmrE-like"/>
</dbReference>
<gene>
    <name evidence="8" type="ORF">DCCM_4487</name>
</gene>
<dbReference type="InterPro" id="IPR000390">
    <property type="entry name" value="Small_drug/metabolite_transptr"/>
</dbReference>
<dbReference type="Pfam" id="PF00893">
    <property type="entry name" value="Multi_Drug_Res"/>
    <property type="match status" value="1"/>
</dbReference>
<protein>
    <submittedName>
        <fullName evidence="8">Permiase</fullName>
    </submittedName>
</protein>
<accession>A0A2L2XHA2</accession>
<evidence type="ECO:0000256" key="4">
    <source>
        <dbReference type="ARBA" id="ARBA00022989"/>
    </source>
</evidence>
<dbReference type="EMBL" id="BFAV01000159">
    <property type="protein sequence ID" value="GBF35364.1"/>
    <property type="molecule type" value="Genomic_DNA"/>
</dbReference>
<comment type="similarity">
    <text evidence="6">Belongs to the drug/metabolite transporter (DMT) superfamily. Small multidrug resistance (SMR) (TC 2.A.7.1) family.</text>
</comment>
<name>A0A2L2XHA2_9FIRM</name>
<evidence type="ECO:0000256" key="1">
    <source>
        <dbReference type="ARBA" id="ARBA00004651"/>
    </source>
</evidence>
<dbReference type="InterPro" id="IPR045324">
    <property type="entry name" value="Small_multidrug_res"/>
</dbReference>
<evidence type="ECO:0000313" key="9">
    <source>
        <dbReference type="Proteomes" id="UP000239549"/>
    </source>
</evidence>
<evidence type="ECO:0000256" key="7">
    <source>
        <dbReference type="SAM" id="Phobius"/>
    </source>
</evidence>
<dbReference type="Gene3D" id="1.10.3730.20">
    <property type="match status" value="1"/>
</dbReference>
<evidence type="ECO:0000256" key="2">
    <source>
        <dbReference type="ARBA" id="ARBA00022475"/>
    </source>
</evidence>
<keyword evidence="5 7" id="KW-0472">Membrane</keyword>